<dbReference type="GO" id="GO:0005789">
    <property type="term" value="C:endoplasmic reticulum membrane"/>
    <property type="evidence" value="ECO:0007669"/>
    <property type="project" value="UniProtKB-SubCell"/>
</dbReference>
<evidence type="ECO:0000256" key="6">
    <source>
        <dbReference type="ARBA" id="ARBA00023136"/>
    </source>
</evidence>
<accession>A0A0R3U1V5</accession>
<dbReference type="EMBL" id="UXSR01000031">
    <property type="protein sequence ID" value="VDD74374.1"/>
    <property type="molecule type" value="Genomic_DNA"/>
</dbReference>
<proteinExistence type="inferred from homology"/>
<evidence type="ECO:0000313" key="8">
    <source>
        <dbReference type="EMBL" id="VDD74374.1"/>
    </source>
</evidence>
<keyword evidence="5 7" id="KW-1133">Transmembrane helix</keyword>
<comment type="subcellular location">
    <subcellularLocation>
        <location evidence="1 7">Endoplasmic reticulum membrane</location>
        <topology evidence="1 7">Multi-pass membrane protein</topology>
    </subcellularLocation>
</comment>
<reference evidence="10" key="1">
    <citation type="submission" date="2017-02" db="UniProtKB">
        <authorList>
            <consortium name="WormBaseParasite"/>
        </authorList>
    </citation>
    <scope>IDENTIFICATION</scope>
</reference>
<dbReference type="GO" id="GO:0033185">
    <property type="term" value="C:dolichol-phosphate-mannose synthase complex"/>
    <property type="evidence" value="ECO:0007669"/>
    <property type="project" value="TreeGrafter"/>
</dbReference>
<sequence>MVKAAKWFICLFLFLTMWLCALYGPFHGSFFDSCVLYLPIIVIFFIGCLSLAYIVYGVVTFNDCPEEAKKLKMQIGEARRGLEKAGFKF</sequence>
<evidence type="ECO:0000256" key="7">
    <source>
        <dbReference type="RuleBase" id="RU365085"/>
    </source>
</evidence>
<evidence type="ECO:0000256" key="2">
    <source>
        <dbReference type="ARBA" id="ARBA00010430"/>
    </source>
</evidence>
<dbReference type="InterPro" id="IPR013174">
    <property type="entry name" value="DPM3"/>
</dbReference>
<dbReference type="UniPathway" id="UPA00378"/>
<dbReference type="AlphaFoldDB" id="A0A0R3U1V5"/>
<gene>
    <name evidence="8" type="ORF">MCOS_LOCUS377</name>
</gene>
<evidence type="ECO:0000256" key="4">
    <source>
        <dbReference type="ARBA" id="ARBA00022824"/>
    </source>
</evidence>
<comment type="function">
    <text evidence="7">Stabilizer subunit of the dolichol-phosphate mannose (DPM) synthase complex; tethers catalytic subunit to the ER.</text>
</comment>
<keyword evidence="6 7" id="KW-0472">Membrane</keyword>
<name>A0A0R3U1V5_MESCO</name>
<dbReference type="STRING" id="53468.A0A0R3U1V5"/>
<comment type="subunit">
    <text evidence="7">Component of the dolichol-phosphate mannose (DPM) synthase complex.</text>
</comment>
<keyword evidence="9" id="KW-1185">Reference proteome</keyword>
<dbReference type="Proteomes" id="UP000267029">
    <property type="component" value="Unassembled WGS sequence"/>
</dbReference>
<comment type="similarity">
    <text evidence="2 7">Belongs to the DPM3 family.</text>
</comment>
<dbReference type="PANTHER" id="PTHR16433:SF0">
    <property type="entry name" value="DOLICHOL-PHOSPHATE MANNOSYLTRANSFERASE SUBUNIT 3"/>
    <property type="match status" value="1"/>
</dbReference>
<feature type="transmembrane region" description="Helical" evidence="7">
    <location>
        <begin position="7"/>
        <end position="24"/>
    </location>
</feature>
<dbReference type="PANTHER" id="PTHR16433">
    <property type="entry name" value="DOLICHOL-PHOSPHATE MANNOSYLTRANSFERASE SUBUNIT 3"/>
    <property type="match status" value="1"/>
</dbReference>
<evidence type="ECO:0000256" key="1">
    <source>
        <dbReference type="ARBA" id="ARBA00004477"/>
    </source>
</evidence>
<dbReference type="Pfam" id="PF08285">
    <property type="entry name" value="DPM3"/>
    <property type="match status" value="1"/>
</dbReference>
<dbReference type="WBParaSite" id="MCOS_0000037601-mRNA-1">
    <property type="protein sequence ID" value="MCOS_0000037601-mRNA-1"/>
    <property type="gene ID" value="MCOS_0000037601"/>
</dbReference>
<evidence type="ECO:0000256" key="5">
    <source>
        <dbReference type="ARBA" id="ARBA00022989"/>
    </source>
</evidence>
<evidence type="ECO:0000313" key="9">
    <source>
        <dbReference type="Proteomes" id="UP000267029"/>
    </source>
</evidence>
<keyword evidence="4 7" id="KW-0256">Endoplasmic reticulum</keyword>
<comment type="pathway">
    <text evidence="7">Protein modification; protein glycosylation.</text>
</comment>
<dbReference type="GO" id="GO:0006506">
    <property type="term" value="P:GPI anchor biosynthetic process"/>
    <property type="evidence" value="ECO:0007669"/>
    <property type="project" value="TreeGrafter"/>
</dbReference>
<dbReference type="OrthoDB" id="2014333at2759"/>
<protein>
    <recommendedName>
        <fullName evidence="7">Dolichol-phosphate mannosyltransferase subunit 3</fullName>
    </recommendedName>
</protein>
<keyword evidence="3 7" id="KW-0812">Transmembrane</keyword>
<feature type="transmembrane region" description="Helical" evidence="7">
    <location>
        <begin position="36"/>
        <end position="59"/>
    </location>
</feature>
<organism evidence="10">
    <name type="scientific">Mesocestoides corti</name>
    <name type="common">Flatworm</name>
    <dbReference type="NCBI Taxonomy" id="53468"/>
    <lineage>
        <taxon>Eukaryota</taxon>
        <taxon>Metazoa</taxon>
        <taxon>Spiralia</taxon>
        <taxon>Lophotrochozoa</taxon>
        <taxon>Platyhelminthes</taxon>
        <taxon>Cestoda</taxon>
        <taxon>Eucestoda</taxon>
        <taxon>Cyclophyllidea</taxon>
        <taxon>Mesocestoididae</taxon>
        <taxon>Mesocestoides</taxon>
    </lineage>
</organism>
<reference evidence="8 9" key="2">
    <citation type="submission" date="2018-10" db="EMBL/GenBank/DDBJ databases">
        <authorList>
            <consortium name="Pathogen Informatics"/>
        </authorList>
    </citation>
    <scope>NUCLEOTIDE SEQUENCE [LARGE SCALE GENOMIC DNA]</scope>
</reference>
<evidence type="ECO:0000256" key="3">
    <source>
        <dbReference type="ARBA" id="ARBA00022692"/>
    </source>
</evidence>
<evidence type="ECO:0000313" key="10">
    <source>
        <dbReference type="WBParaSite" id="MCOS_0000037601-mRNA-1"/>
    </source>
</evidence>